<sequence>MENKVKPEVYTIEATLKYLGISRTTFERYAKQHLTQLELDKGRRFWLCDEVHEMKIQMKKVKSEKYNVIA</sequence>
<dbReference type="Proteomes" id="UP000189738">
    <property type="component" value="Chromosome"/>
</dbReference>
<reference evidence="1 3" key="1">
    <citation type="submission" date="2016-02" db="EMBL/GenBank/DDBJ databases">
        <authorList>
            <person name="Nicholson A.C."/>
            <person name="Humrighouse B.W."/>
            <person name="Loparev V."/>
            <person name="Emery B."/>
            <person name="Graziano J."/>
            <person name="McQuiston J.R."/>
        </authorList>
    </citation>
    <scope>NUCLEOTIDE SEQUENCE [LARGE SCALE GENOMIC DNA]</scope>
    <source>
        <strain evidence="1 3">E6809</strain>
    </source>
</reference>
<dbReference type="AlphaFoldDB" id="A0A494J1Y4"/>
<evidence type="ECO:0000313" key="3">
    <source>
        <dbReference type="Proteomes" id="UP000189738"/>
    </source>
</evidence>
<protein>
    <recommendedName>
        <fullName evidence="4">Helix-turn-helix domain-containing protein</fullName>
    </recommendedName>
</protein>
<name>A0A494J1Y4_9FLAO</name>
<dbReference type="RefSeq" id="WP_078691304.1">
    <property type="nucleotide sequence ID" value="NZ_CP014339.1"/>
</dbReference>
<evidence type="ECO:0008006" key="4">
    <source>
        <dbReference type="Google" id="ProtNLM"/>
    </source>
</evidence>
<evidence type="ECO:0000313" key="2">
    <source>
        <dbReference type="EMBL" id="OPB47432.1"/>
    </source>
</evidence>
<dbReference type="EMBL" id="MAHS01000013">
    <property type="protein sequence ID" value="OPB47432.1"/>
    <property type="molecule type" value="Genomic_DNA"/>
</dbReference>
<proteinExistence type="predicted"/>
<organism evidence="2">
    <name type="scientific">Elizabethkingia anophelis</name>
    <dbReference type="NCBI Taxonomy" id="1117645"/>
    <lineage>
        <taxon>Bacteria</taxon>
        <taxon>Pseudomonadati</taxon>
        <taxon>Bacteroidota</taxon>
        <taxon>Flavobacteriia</taxon>
        <taxon>Flavobacteriales</taxon>
        <taxon>Weeksellaceae</taxon>
        <taxon>Elizabethkingia</taxon>
    </lineage>
</organism>
<dbReference type="SUPFAM" id="SSF46955">
    <property type="entry name" value="Putative DNA-binding domain"/>
    <property type="match status" value="1"/>
</dbReference>
<accession>A0A494J1Y4</accession>
<dbReference type="InterPro" id="IPR009061">
    <property type="entry name" value="DNA-bd_dom_put_sf"/>
</dbReference>
<reference evidence="2" key="2">
    <citation type="submission" date="2016-06" db="EMBL/GenBank/DDBJ databases">
        <authorList>
            <person name="Nicholson A.C."/>
        </authorList>
    </citation>
    <scope>NUCLEOTIDE SEQUENCE [LARGE SCALE GENOMIC DNA]</scope>
    <source>
        <strain evidence="2">E6809</strain>
    </source>
</reference>
<evidence type="ECO:0000313" key="1">
    <source>
        <dbReference type="EMBL" id="AQX52562.1"/>
    </source>
</evidence>
<dbReference type="EMBL" id="CP014339">
    <property type="protein sequence ID" value="AQX52562.1"/>
    <property type="molecule type" value="Genomic_DNA"/>
</dbReference>
<gene>
    <name evidence="1" type="ORF">AYC66_18570</name>
    <name evidence="2" type="ORF">BAY09_07200</name>
</gene>